<accession>A0A7W9LNF7</accession>
<gene>
    <name evidence="2" type="ORF">HD601_004816</name>
</gene>
<keyword evidence="3" id="KW-1185">Reference proteome</keyword>
<organism evidence="2 3">
    <name type="scientific">Jiangella mangrovi</name>
    <dbReference type="NCBI Taxonomy" id="1524084"/>
    <lineage>
        <taxon>Bacteria</taxon>
        <taxon>Bacillati</taxon>
        <taxon>Actinomycetota</taxon>
        <taxon>Actinomycetes</taxon>
        <taxon>Jiangellales</taxon>
        <taxon>Jiangellaceae</taxon>
        <taxon>Jiangella</taxon>
    </lineage>
</organism>
<dbReference type="AlphaFoldDB" id="A0A7W9LNF7"/>
<protein>
    <submittedName>
        <fullName evidence="2">Uncharacterized protein YndB with AHSA1/START domain</fullName>
    </submittedName>
</protein>
<dbReference type="EMBL" id="JACHMM010000001">
    <property type="protein sequence ID" value="MBB5790241.1"/>
    <property type="molecule type" value="Genomic_DNA"/>
</dbReference>
<dbReference type="InterPro" id="IPR023393">
    <property type="entry name" value="START-like_dom_sf"/>
</dbReference>
<feature type="compositionally biased region" description="Basic and acidic residues" evidence="1">
    <location>
        <begin position="1"/>
        <end position="16"/>
    </location>
</feature>
<comment type="caution">
    <text evidence="2">The sequence shown here is derived from an EMBL/GenBank/DDBJ whole genome shotgun (WGS) entry which is preliminary data.</text>
</comment>
<sequence>MTARKDAHRLAEEGRVDPAAPAHATGGIDVAASPEEVWDALATVANWPRFRADVTDAETEGPADAPADAGRAFRWRAGGHPVESRFAITDRPSRLSWSNAAPGLTASCVYEFDRTPSGHTRIRAAESMDASAVAPHLDHAALAEGIRTWLEGIKAFVEERAHG</sequence>
<proteinExistence type="predicted"/>
<evidence type="ECO:0000313" key="2">
    <source>
        <dbReference type="EMBL" id="MBB5790241.1"/>
    </source>
</evidence>
<dbReference type="SUPFAM" id="SSF55961">
    <property type="entry name" value="Bet v1-like"/>
    <property type="match status" value="1"/>
</dbReference>
<name>A0A7W9LNF7_9ACTN</name>
<reference evidence="2 3" key="1">
    <citation type="submission" date="2020-08" db="EMBL/GenBank/DDBJ databases">
        <title>Sequencing the genomes of 1000 actinobacteria strains.</title>
        <authorList>
            <person name="Klenk H.-P."/>
        </authorList>
    </citation>
    <scope>NUCLEOTIDE SEQUENCE [LARGE SCALE GENOMIC DNA]</scope>
    <source>
        <strain evidence="2 3">DSM 102122</strain>
    </source>
</reference>
<evidence type="ECO:0000256" key="1">
    <source>
        <dbReference type="SAM" id="MobiDB-lite"/>
    </source>
</evidence>
<evidence type="ECO:0000313" key="3">
    <source>
        <dbReference type="Proteomes" id="UP000542813"/>
    </source>
</evidence>
<feature type="region of interest" description="Disordered" evidence="1">
    <location>
        <begin position="1"/>
        <end position="26"/>
    </location>
</feature>
<dbReference type="Gene3D" id="3.30.530.20">
    <property type="match status" value="1"/>
</dbReference>
<dbReference type="Proteomes" id="UP000542813">
    <property type="component" value="Unassembled WGS sequence"/>
</dbReference>
<dbReference type="Pfam" id="PF10604">
    <property type="entry name" value="Polyketide_cyc2"/>
    <property type="match status" value="1"/>
</dbReference>
<dbReference type="InterPro" id="IPR019587">
    <property type="entry name" value="Polyketide_cyclase/dehydratase"/>
</dbReference>
<dbReference type="RefSeq" id="WP_184826159.1">
    <property type="nucleotide sequence ID" value="NZ_JACHMM010000001.1"/>
</dbReference>